<dbReference type="KEGG" id="prz:GZH47_12950"/>
<dbReference type="RefSeq" id="WP_162640468.1">
    <property type="nucleotide sequence ID" value="NZ_CP048286.1"/>
</dbReference>
<reference evidence="1 2" key="1">
    <citation type="submission" date="2020-02" db="EMBL/GenBank/DDBJ databases">
        <title>Paenibacillus sp. nov., isolated from rhizosphere soil of tomato.</title>
        <authorList>
            <person name="Weon H.-Y."/>
            <person name="Lee S.A."/>
        </authorList>
    </citation>
    <scope>NUCLEOTIDE SEQUENCE [LARGE SCALE GENOMIC DNA]</scope>
    <source>
        <strain evidence="1 2">14171R-81</strain>
    </source>
</reference>
<accession>A0A6C0P4R8</accession>
<keyword evidence="2" id="KW-1185">Reference proteome</keyword>
<dbReference type="Proteomes" id="UP000479114">
    <property type="component" value="Chromosome"/>
</dbReference>
<evidence type="ECO:0000313" key="2">
    <source>
        <dbReference type="Proteomes" id="UP000479114"/>
    </source>
</evidence>
<sequence>MGSKQLTGLTMTRESRSYTDAMHGVLTHCGWFGRSKAMLAGMTVNGFRFSADRQLSADSWHAYNWIAEHFLAADFIGITASSNAGFSFAPTFPLYQKHAVAMIKQSIDNGIGSVFWKDDFVIAAGYDDDTASLFYVDGTGAEGEQPKSLPYSDFGRNESPYWYYQTFEARIALDELEIYKESFMQAIFKWETHDLLLPKDIYACGKQAYDVFIDKLDDNNIHLTDRTGAGSLIQRYAAAKRDLAEYTAELAKIWPACVPIADCYAGVAERFDRVAEALEACLDAPIVPLMQEAGELEDQAVQLMKAFMRERVHNRFEDIALR</sequence>
<dbReference type="EMBL" id="CP048286">
    <property type="protein sequence ID" value="QHW31662.1"/>
    <property type="molecule type" value="Genomic_DNA"/>
</dbReference>
<evidence type="ECO:0000313" key="1">
    <source>
        <dbReference type="EMBL" id="QHW31662.1"/>
    </source>
</evidence>
<organism evidence="1 2">
    <name type="scientific">Paenibacillus rhizovicinus</name>
    <dbReference type="NCBI Taxonomy" id="2704463"/>
    <lineage>
        <taxon>Bacteria</taxon>
        <taxon>Bacillati</taxon>
        <taxon>Bacillota</taxon>
        <taxon>Bacilli</taxon>
        <taxon>Bacillales</taxon>
        <taxon>Paenibacillaceae</taxon>
        <taxon>Paenibacillus</taxon>
    </lineage>
</organism>
<name>A0A6C0P4R8_9BACL</name>
<protein>
    <submittedName>
        <fullName evidence="1">Uncharacterized protein</fullName>
    </submittedName>
</protein>
<proteinExistence type="predicted"/>
<dbReference type="AlphaFoldDB" id="A0A6C0P4R8"/>
<gene>
    <name evidence="1" type="ORF">GZH47_12950</name>
</gene>